<keyword evidence="2" id="KW-1185">Reference proteome</keyword>
<reference evidence="1 2" key="1">
    <citation type="submission" date="2022-05" db="EMBL/GenBank/DDBJ databases">
        <title>S8-45 Sphingomonas ultraviolaceadurans.</title>
        <authorList>
            <person name="Liu Y."/>
        </authorList>
    </citation>
    <scope>NUCLEOTIDE SEQUENCE [LARGE SCALE GENOMIC DNA]</scope>
    <source>
        <strain evidence="1 2">S8-45</strain>
    </source>
</reference>
<protein>
    <submittedName>
        <fullName evidence="1">YkgJ family cysteine cluster protein</fullName>
    </submittedName>
</protein>
<gene>
    <name evidence="1" type="ORF">M1K48_03720</name>
</gene>
<dbReference type="Pfam" id="PF03692">
    <property type="entry name" value="CxxCxxCC"/>
    <property type="match status" value="1"/>
</dbReference>
<evidence type="ECO:0000313" key="1">
    <source>
        <dbReference type="EMBL" id="UUR08753.1"/>
    </source>
</evidence>
<accession>A0ABY5MWV0</accession>
<organism evidence="1 2">
    <name type="scientific">Sphingomonas glaciei</name>
    <dbReference type="NCBI Taxonomy" id="2938948"/>
    <lineage>
        <taxon>Bacteria</taxon>
        <taxon>Pseudomonadati</taxon>
        <taxon>Pseudomonadota</taxon>
        <taxon>Alphaproteobacteria</taxon>
        <taxon>Sphingomonadales</taxon>
        <taxon>Sphingomonadaceae</taxon>
        <taxon>Sphingomonas</taxon>
    </lineage>
</organism>
<dbReference type="Proteomes" id="UP000831921">
    <property type="component" value="Chromosome"/>
</dbReference>
<dbReference type="InterPro" id="IPR005358">
    <property type="entry name" value="Puta_zinc/iron-chelating_dom"/>
</dbReference>
<name>A0ABY5MWV0_9SPHN</name>
<sequence>MNVESQLCTSCGLCCTGALHDGVKLQANEIEPARSIGLPVKVDASSTIFALPCPKLEGTACTIYAVRPSACAAYACRLLEEVRGGRSLDTALPVVAEARRLAGVLRAALTPETSFSASRTRRRAGTGSAEVLVRSFALDHYLDRHFRNRSEGPILSSEIAS</sequence>
<dbReference type="RefSeq" id="WP_249504524.1">
    <property type="nucleotide sequence ID" value="NZ_CP097253.1"/>
</dbReference>
<dbReference type="EMBL" id="CP097253">
    <property type="protein sequence ID" value="UUR08753.1"/>
    <property type="molecule type" value="Genomic_DNA"/>
</dbReference>
<evidence type="ECO:0000313" key="2">
    <source>
        <dbReference type="Proteomes" id="UP000831921"/>
    </source>
</evidence>
<proteinExistence type="predicted"/>